<evidence type="ECO:0000256" key="5">
    <source>
        <dbReference type="ARBA" id="ARBA00023002"/>
    </source>
</evidence>
<evidence type="ECO:0000256" key="4">
    <source>
        <dbReference type="ARBA" id="ARBA00022857"/>
    </source>
</evidence>
<dbReference type="Pfam" id="PF00743">
    <property type="entry name" value="FMO-like"/>
    <property type="match status" value="1"/>
</dbReference>
<feature type="transmembrane region" description="Helical" evidence="6">
    <location>
        <begin position="549"/>
        <end position="573"/>
    </location>
</feature>
<comment type="caution">
    <text evidence="7">The sequence shown here is derived from an EMBL/GenBank/DDBJ whole genome shotgun (WGS) entry which is preliminary data.</text>
</comment>
<keyword evidence="6" id="KW-1133">Transmembrane helix</keyword>
<dbReference type="SUPFAM" id="SSF51905">
    <property type="entry name" value="FAD/NAD(P)-binding domain"/>
    <property type="match status" value="2"/>
</dbReference>
<accession>A0A2I1DDC4</accession>
<dbReference type="PRINTS" id="PR00370">
    <property type="entry name" value="FMOXYGENASE"/>
</dbReference>
<protein>
    <submittedName>
        <fullName evidence="7">FAD/NAD(P)-binding domain-containing protein</fullName>
    </submittedName>
</protein>
<dbReference type="Gene3D" id="3.50.50.60">
    <property type="entry name" value="FAD/NAD(P)-binding domain"/>
    <property type="match status" value="1"/>
</dbReference>
<dbReference type="PIRSF" id="PIRSF000332">
    <property type="entry name" value="FMO"/>
    <property type="match status" value="1"/>
</dbReference>
<keyword evidence="8" id="KW-1185">Reference proteome</keyword>
<dbReference type="GO" id="GO:0050660">
    <property type="term" value="F:flavin adenine dinucleotide binding"/>
    <property type="evidence" value="ECO:0007669"/>
    <property type="project" value="InterPro"/>
</dbReference>
<proteinExistence type="inferred from homology"/>
<dbReference type="InterPro" id="IPR000960">
    <property type="entry name" value="Flavin_mOase"/>
</dbReference>
<dbReference type="Proteomes" id="UP000234254">
    <property type="component" value="Unassembled WGS sequence"/>
</dbReference>
<evidence type="ECO:0000256" key="3">
    <source>
        <dbReference type="ARBA" id="ARBA00022827"/>
    </source>
</evidence>
<dbReference type="GO" id="GO:0004499">
    <property type="term" value="F:N,N-dimethylaniline monooxygenase activity"/>
    <property type="evidence" value="ECO:0007669"/>
    <property type="project" value="InterPro"/>
</dbReference>
<evidence type="ECO:0000256" key="2">
    <source>
        <dbReference type="ARBA" id="ARBA00022630"/>
    </source>
</evidence>
<dbReference type="PANTHER" id="PTHR23023">
    <property type="entry name" value="DIMETHYLANILINE MONOOXYGENASE"/>
    <property type="match status" value="1"/>
</dbReference>
<dbReference type="VEuPathDB" id="FungiDB:P168DRAFT_331182"/>
<reference evidence="7" key="1">
    <citation type="submission" date="2016-12" db="EMBL/GenBank/DDBJ databases">
        <title>The genomes of Aspergillus section Nigri reveals drivers in fungal speciation.</title>
        <authorList>
            <consortium name="DOE Joint Genome Institute"/>
            <person name="Vesth T.C."/>
            <person name="Nybo J."/>
            <person name="Theobald S."/>
            <person name="Brandl J."/>
            <person name="Frisvad J.C."/>
            <person name="Nielsen K.F."/>
            <person name="Lyhne E.K."/>
            <person name="Kogle M.E."/>
            <person name="Kuo A."/>
            <person name="Riley R."/>
            <person name="Clum A."/>
            <person name="Nolan M."/>
            <person name="Lipzen A."/>
            <person name="Salamov A."/>
            <person name="Henrissat B."/>
            <person name="Wiebenga A."/>
            <person name="De vries R.P."/>
            <person name="Grigoriev I.V."/>
            <person name="Mortensen U.H."/>
            <person name="Andersen M.R."/>
            <person name="Baker S.E."/>
        </authorList>
    </citation>
    <scope>NUCLEOTIDE SEQUENCE</scope>
    <source>
        <strain evidence="7">IBT 28561</strain>
    </source>
</reference>
<dbReference type="InterPro" id="IPR020946">
    <property type="entry name" value="Flavin_mOase-like"/>
</dbReference>
<dbReference type="OrthoDB" id="66881at2759"/>
<dbReference type="InterPro" id="IPR050346">
    <property type="entry name" value="FMO-like"/>
</dbReference>
<evidence type="ECO:0000256" key="6">
    <source>
        <dbReference type="SAM" id="Phobius"/>
    </source>
</evidence>
<keyword evidence="6" id="KW-0472">Membrane</keyword>
<gene>
    <name evidence="7" type="ORF">P168DRAFT_331182</name>
</gene>
<keyword evidence="5" id="KW-0560">Oxidoreductase</keyword>
<dbReference type="CDD" id="cd05191">
    <property type="entry name" value="NAD_bind_amino_acid_DH"/>
    <property type="match status" value="1"/>
</dbReference>
<keyword evidence="3" id="KW-0274">FAD</keyword>
<dbReference type="RefSeq" id="XP_024696476.1">
    <property type="nucleotide sequence ID" value="XM_024841641.1"/>
</dbReference>
<dbReference type="InterPro" id="IPR036188">
    <property type="entry name" value="FAD/NAD-bd_sf"/>
</dbReference>
<comment type="similarity">
    <text evidence="1">Belongs to the FMO family.</text>
</comment>
<dbReference type="GO" id="GO:0050661">
    <property type="term" value="F:NADP binding"/>
    <property type="evidence" value="ECO:0007669"/>
    <property type="project" value="InterPro"/>
</dbReference>
<keyword evidence="2" id="KW-0285">Flavoprotein</keyword>
<keyword evidence="6" id="KW-0812">Transmembrane</keyword>
<organism evidence="7 8">
    <name type="scientific">Aspergillus campestris (strain IBT 28561)</name>
    <dbReference type="NCBI Taxonomy" id="1392248"/>
    <lineage>
        <taxon>Eukaryota</taxon>
        <taxon>Fungi</taxon>
        <taxon>Dikarya</taxon>
        <taxon>Ascomycota</taxon>
        <taxon>Pezizomycotina</taxon>
        <taxon>Eurotiomycetes</taxon>
        <taxon>Eurotiomycetidae</taxon>
        <taxon>Eurotiales</taxon>
        <taxon>Aspergillaceae</taxon>
        <taxon>Aspergillus</taxon>
        <taxon>Aspergillus subgen. Circumdati</taxon>
    </lineage>
</organism>
<evidence type="ECO:0000313" key="7">
    <source>
        <dbReference type="EMBL" id="PKY07882.1"/>
    </source>
</evidence>
<dbReference type="EMBL" id="MSFM01000001">
    <property type="protein sequence ID" value="PKY07882.1"/>
    <property type="molecule type" value="Genomic_DNA"/>
</dbReference>
<dbReference type="AlphaFoldDB" id="A0A2I1DDC4"/>
<name>A0A2I1DDC4_ASPC2</name>
<keyword evidence="4" id="KW-0521">NADP</keyword>
<evidence type="ECO:0000256" key="1">
    <source>
        <dbReference type="ARBA" id="ARBA00009183"/>
    </source>
</evidence>
<sequence length="578" mass="64725">MRVAVIGGGPAGLTTLKHLLEAHKFVGGDPVEAKLFEAEEGIGGTFLKRMYEDAELVSSKYLTAFSDFRAREDDPDYLPAARYLEYLGQYATAFDLWPFIQLSTPVTAVRRKGRSHVISYATQDGKEGSWMCDAVAVCSGLHVTPNIPSLEGIDKVSKSFHSSSFKSREQFGSDTTVVVLGTGETAMDIAHLAVTAPTKRVVISHRDGFSVVAKRTPSPIVFPSLASQLQSPNPPVPVDTYLHASHKWGKLPGNVFDRLVKQGMWLMTGTSAGYDQWVGGYPSSRWHTSNVIFTKSSKAMPYISKPYRKDTFFQRLRSSIIQVPIPETHGRQIDIAPWPSHIDSNGVLHFMDNGRPEYNRIKEAEIVKPDVLVFATGYTQRFDFLDSTYPSTSDLDVRDVWRRDEPSVGFIGFVRPGFGAIPPLAELQAQLWVVNLLAPERLQPLLPQDEPHYRLGMPSDARIKYGVSHDDYANQLAVDMNASPSFLDAVRFGSSRKEWWRLPLVWLLAAEFNTKFRLCGPWKWDGAVDVMSGELWEVVKRRGGLFKQIVLSGVPLVVFGSLHLMLWIFTSLFKPSRW</sequence>
<evidence type="ECO:0000313" key="8">
    <source>
        <dbReference type="Proteomes" id="UP000234254"/>
    </source>
</evidence>
<dbReference type="GeneID" id="36549165"/>